<comment type="caution">
    <text evidence="1">The sequence shown here is derived from an EMBL/GenBank/DDBJ whole genome shotgun (WGS) entry which is preliminary data.</text>
</comment>
<evidence type="ECO:0000313" key="1">
    <source>
        <dbReference type="EMBL" id="MBC5724945.1"/>
    </source>
</evidence>
<name>A0A923LVL1_9FIRM</name>
<dbReference type="EMBL" id="JACOPL010000004">
    <property type="protein sequence ID" value="MBC5724945.1"/>
    <property type="molecule type" value="Genomic_DNA"/>
</dbReference>
<evidence type="ECO:0000313" key="2">
    <source>
        <dbReference type="Proteomes" id="UP000606499"/>
    </source>
</evidence>
<dbReference type="Proteomes" id="UP000606499">
    <property type="component" value="Unassembled WGS sequence"/>
</dbReference>
<organism evidence="1 2">
    <name type="scientific">Agathobaculum faecis</name>
    <dbReference type="NCBI Taxonomy" id="2763013"/>
    <lineage>
        <taxon>Bacteria</taxon>
        <taxon>Bacillati</taxon>
        <taxon>Bacillota</taxon>
        <taxon>Clostridia</taxon>
        <taxon>Eubacteriales</taxon>
        <taxon>Butyricicoccaceae</taxon>
        <taxon>Agathobaculum</taxon>
    </lineage>
</organism>
<proteinExistence type="predicted"/>
<evidence type="ECO:0008006" key="3">
    <source>
        <dbReference type="Google" id="ProtNLM"/>
    </source>
</evidence>
<dbReference type="AlphaFoldDB" id="A0A923LVL1"/>
<reference evidence="1" key="1">
    <citation type="submission" date="2020-08" db="EMBL/GenBank/DDBJ databases">
        <title>Genome public.</title>
        <authorList>
            <person name="Liu C."/>
            <person name="Sun Q."/>
        </authorList>
    </citation>
    <scope>NUCLEOTIDE SEQUENCE</scope>
    <source>
        <strain evidence="1">NSJ-28</strain>
    </source>
</reference>
<dbReference type="RefSeq" id="WP_147573845.1">
    <property type="nucleotide sequence ID" value="NZ_JACOPL010000004.1"/>
</dbReference>
<sequence>MRYSHENRAKHMRTGNLVPLAALTALLLFGVGCTADRNGQQSDIPPVNDAVASADEMAGVEDVVAEDMTPIDGSQIRDGVYDITVDSSSSMFHIVACRLTVKDGSMTAQMTMGGAGYLYVYMGTGEQAAAADKTAYIPFVEEAAGAHTYTVPVDALDAGIPCAAFSKNKEKWYDRTLVFRADSLPVDAFADGVVTTPEELALADGSYQVDVALEGGSGRASVESPAQVTVRDGEVTATIVWSSSNYDYMKVADVRYDAVIENDRSVFTIPVACFDWKMAVVADTVAMSQPHEIDYALRFDSASLSPAAS</sequence>
<dbReference type="PROSITE" id="PS51257">
    <property type="entry name" value="PROKAR_LIPOPROTEIN"/>
    <property type="match status" value="1"/>
</dbReference>
<accession>A0A923LVL1</accession>
<protein>
    <recommendedName>
        <fullName evidence="3">Iron transporter</fullName>
    </recommendedName>
</protein>
<keyword evidence="2" id="KW-1185">Reference proteome</keyword>
<gene>
    <name evidence="1" type="ORF">H8S45_05660</name>
</gene>